<accession>A0A8B8H6M4</accession>
<dbReference type="CDD" id="cd08688">
    <property type="entry name" value="C2_KIAA0528-like"/>
    <property type="match status" value="1"/>
</dbReference>
<dbReference type="Gene3D" id="2.60.40.150">
    <property type="entry name" value="C2 domain"/>
    <property type="match status" value="1"/>
</dbReference>
<dbReference type="PROSITE" id="PS50004">
    <property type="entry name" value="C2"/>
    <property type="match status" value="1"/>
</dbReference>
<dbReference type="EnsemblMetazoa" id="XM_026443876">
    <property type="protein sequence ID" value="XP_026299661"/>
    <property type="gene ID" value="LOC726875"/>
</dbReference>
<dbReference type="GeneID" id="726875"/>
<organism evidence="3">
    <name type="scientific">Apis mellifera</name>
    <name type="common">Honeybee</name>
    <dbReference type="NCBI Taxonomy" id="7460"/>
    <lineage>
        <taxon>Eukaryota</taxon>
        <taxon>Metazoa</taxon>
        <taxon>Ecdysozoa</taxon>
        <taxon>Arthropoda</taxon>
        <taxon>Hexapoda</taxon>
        <taxon>Insecta</taxon>
        <taxon>Pterygota</taxon>
        <taxon>Neoptera</taxon>
        <taxon>Endopterygota</taxon>
        <taxon>Hymenoptera</taxon>
        <taxon>Apocrita</taxon>
        <taxon>Aculeata</taxon>
        <taxon>Apoidea</taxon>
        <taxon>Anthophila</taxon>
        <taxon>Apidae</taxon>
        <taxon>Apis</taxon>
    </lineage>
</organism>
<evidence type="ECO:0000256" key="1">
    <source>
        <dbReference type="SAM" id="MobiDB-lite"/>
    </source>
</evidence>
<dbReference type="InterPro" id="IPR037785">
    <property type="entry name" value="C2_C2CD5"/>
</dbReference>
<reference evidence="5 6" key="2">
    <citation type="submission" date="2025-04" db="UniProtKB">
        <authorList>
            <consortium name="RefSeq"/>
        </authorList>
    </citation>
    <scope>IDENTIFICATION</scope>
    <source>
        <strain evidence="5 6">DH4</strain>
        <tissue evidence="5 6">Whole body</tissue>
    </source>
</reference>
<dbReference type="KEGG" id="ame:726875"/>
<evidence type="ECO:0000259" key="2">
    <source>
        <dbReference type="PROSITE" id="PS50004"/>
    </source>
</evidence>
<proteinExistence type="predicted"/>
<dbReference type="GO" id="GO:0090314">
    <property type="term" value="P:positive regulation of protein targeting to membrane"/>
    <property type="evidence" value="ECO:0007669"/>
    <property type="project" value="TreeGrafter"/>
</dbReference>
<evidence type="ECO:0000313" key="4">
    <source>
        <dbReference type="Proteomes" id="UP000005203"/>
    </source>
</evidence>
<feature type="domain" description="C2" evidence="2">
    <location>
        <begin position="1"/>
        <end position="106"/>
    </location>
</feature>
<dbReference type="InterPro" id="IPR056431">
    <property type="entry name" value="C2CD5_YbjQ-rel_dom"/>
</dbReference>
<dbReference type="Pfam" id="PF23025">
    <property type="entry name" value="YbjQ_2"/>
    <property type="match status" value="3"/>
</dbReference>
<dbReference type="Pfam" id="PF23028">
    <property type="entry name" value="YbjQ_3"/>
    <property type="match status" value="1"/>
</dbReference>
<dbReference type="PANTHER" id="PTHR37412">
    <property type="entry name" value="C2 DOMAIN-CONTAINING PROTEIN 5"/>
    <property type="match status" value="1"/>
</dbReference>
<evidence type="ECO:0000313" key="5">
    <source>
        <dbReference type="RefSeq" id="XP_026299660.1"/>
    </source>
</evidence>
<dbReference type="GO" id="GO:0005509">
    <property type="term" value="F:calcium ion binding"/>
    <property type="evidence" value="ECO:0007669"/>
    <property type="project" value="TreeGrafter"/>
</dbReference>
<dbReference type="GO" id="GO:0005886">
    <property type="term" value="C:plasma membrane"/>
    <property type="evidence" value="ECO:0007669"/>
    <property type="project" value="TreeGrafter"/>
</dbReference>
<dbReference type="InterPro" id="IPR038983">
    <property type="entry name" value="C2CD5"/>
</dbReference>
<protein>
    <submittedName>
        <fullName evidence="5 6">C2 domain-containing protein 5 isoform X1</fullName>
    </submittedName>
</protein>
<keyword evidence="4" id="KW-1185">Reference proteome</keyword>
<dbReference type="EnsemblMetazoa" id="XM_026443875">
    <property type="protein sequence ID" value="XP_026299660"/>
    <property type="gene ID" value="LOC726875"/>
</dbReference>
<dbReference type="GO" id="GO:0031340">
    <property type="term" value="P:positive regulation of vesicle fusion"/>
    <property type="evidence" value="ECO:0007669"/>
    <property type="project" value="TreeGrafter"/>
</dbReference>
<evidence type="ECO:0000313" key="3">
    <source>
        <dbReference type="EnsemblMetazoa" id="XP_026299660"/>
    </source>
</evidence>
<dbReference type="GO" id="GO:0005544">
    <property type="term" value="F:calcium-dependent phospholipid binding"/>
    <property type="evidence" value="ECO:0007669"/>
    <property type="project" value="InterPro"/>
</dbReference>
<sequence>MPGKIKVKILAGRNLPVMDRSGDTTDAYVELKFGNITFKTDVCRKSLNPQWNSEWYRFEVDDSELQDEPLQIRLMDHDTYSANDAIGKVYINLNPLLLPGVPPTVKNIWTLEAAMNTNAGSQGGSVMTGWIPVYDTMHGIRGEVNIIVKVELFSDFNKFRQSSCGVQFFYSPNIPHGYHTQSIHGFVEELVVSDDPEYKWIDKIRTPRASNEARQTLFFKLSGEVQRKIGLKALDLGGNAVIGYLQNFDLEGESGIVARGIGTAVTLVKLQDTLNLPSDNIEEALFSQHKARKEHTGFDENMPLYPVTSTNILNPFSATRTTRIKDNWSHRLKLSKSPRRKFVCPCRKLNNTRSIENSSKLNDVRKTTVSYPILTESIVQDPSIRMMLALEDERGENTKNILDVRKNLKRLFNTSDTENKSNSRLNSLTGSSIINIKYPKKDKIFKDNTIKTGVTALIKSIHNIPLENVKENHQSITYSMCDNMKECIDKYKENIENKEEFKDETYNITLKTQMKNEHESSFEENTSSSNSFSDESSIDSASYNILNDSKFSIEEEIEAMNEFNKFCGANTYPPLKKKLSQLRLQKTNSDMYLLHKRSTSSFTKYLSMHQILTHNVNFTITENKKNYTQKTITFSNEDKKNEKVLTSSQQNADISQDFTFALAMSTPTEIQPPFFSKVQESDSSVVDSAKKLTIFVTDSEKFKECNKISIKEESEHTSTNANNTKDDELFYADNSEVSIPTCSMLSDIENKDKIEMHKQIDKDQKFPSIIEQVDEITLQDSFKNKQHFERLEECEILKLTLSTQSLPSLQQYQFSNIKSNREDINKKLSPEVILKTSSSIESLIQSSGNEIFDLHKDRQRRMLDLIKIIDTKMMVHSSHHNDNDSYLRKKKRNKLYNKNFNSRNLSSQNLHNQFLRKRFQNNKHAKIMRVPSFSKDFFLNKSVPTLITPDTSSYNSSLESIIIHDPLVQSHLCRTTESFSSKDSFITKRSTVNLCDVSTRELILDTHSNNSFKNNNNIIELKQLKPKDTNYSMSSTSVDHVVHENHSICNIREILDQELTNITNTANITCNSYVSPPSPNHRQQDEASLSPSYPLPAVPPMVSKVCQLPTTKAQPTASLHRRSSDSDLSVTPKGNSFGANDRSVTGLLKTSTAVIRTMNQDAFEMLEYPFITMQQYPSGFILHIGGLVSSRSVKLLERISNLEEPESRDAWWKEVRMEVRSHARALACNVVIGYREETSICDDVCVLNAYGTAAIINLHSSNQESDNVFISKGQSGSGANPTEAEREKAQQKSVPVKVEKSDTDTSVPNLIQTSKTRHISESRDHEIQFQSKCSLCHLPYNEASVPFRVNVSKCAICKRARVPDVMFTTIELPENLLTIGRGCIIQATACKAKKDLRGELNAKEISDCLPFLEYELHSLLLNKLKVKGMNAIFGLKLQVSVGERLIIGMAVGTAVFLTALPTPSIPQIASGNSWHKEEQLAEIQKTLVETVKQNREFYRLKPVGDIENGRVTTSDTDESDDDLPDLDFSVGPRDTCVLEVDDIEDMDRISLLMDDRPPEDFHVVNTQTIPGLDDLEIVRNLQMFTQISRTKIPAGQFASMPSKFFARLLQSVYFKLRRMIPCALCDMQFKLALPEPDEIQFTVIGMALGLGDPIKMNKSKKKMISHSASKDQVKKLDDTDMIFNLDVDHTEVSSDNASSSNLNLTTLHSMPSLKSRTRSPLRSKIHTTRRHKHVPLKGRYGVDITPLSYLPGGRIERYLGNLNFFFIRESTSIRENGGLSGFTHSFVMEILAIVRAHITALGGNAMVAFFMTKCVLLHSPHKNQGQCLINVGGDVVSVSYFADEKQCGVSNC</sequence>
<evidence type="ECO:0000313" key="6">
    <source>
        <dbReference type="RefSeq" id="XP_026299661.1"/>
    </source>
</evidence>
<accession>A0A8B8H6M7</accession>
<dbReference type="SUPFAM" id="SSF49562">
    <property type="entry name" value="C2 domain (Calcium/lipid-binding domain, CaLB)"/>
    <property type="match status" value="1"/>
</dbReference>
<dbReference type="GO" id="GO:0010828">
    <property type="term" value="P:positive regulation of D-glucose transmembrane transport"/>
    <property type="evidence" value="ECO:0007669"/>
    <property type="project" value="TreeGrafter"/>
</dbReference>
<dbReference type="SMART" id="SM00239">
    <property type="entry name" value="C2"/>
    <property type="match status" value="1"/>
</dbReference>
<dbReference type="RefSeq" id="XP_026299660.1">
    <property type="nucleotide sequence ID" value="XM_026443875.1"/>
</dbReference>
<dbReference type="RefSeq" id="XP_026299661.1">
    <property type="nucleotide sequence ID" value="XM_026443876.1"/>
</dbReference>
<dbReference type="OrthoDB" id="419768at2759"/>
<reference evidence="3" key="1">
    <citation type="submission" date="2021-01" db="UniProtKB">
        <authorList>
            <consortium name="EnsemblMetazoa"/>
        </authorList>
    </citation>
    <scope>IDENTIFICATION</scope>
    <source>
        <strain evidence="3">DH4</strain>
    </source>
</reference>
<dbReference type="InterPro" id="IPR056430">
    <property type="entry name" value="C2CD5_YbjQ-like_dom"/>
</dbReference>
<feature type="compositionally biased region" description="Low complexity" evidence="1">
    <location>
        <begin position="523"/>
        <end position="537"/>
    </location>
</feature>
<dbReference type="InterPro" id="IPR035892">
    <property type="entry name" value="C2_domain_sf"/>
</dbReference>
<dbReference type="PANTHER" id="PTHR37412:SF2">
    <property type="entry name" value="C2 DOMAIN-CONTAINING PROTEIN 5"/>
    <property type="match status" value="1"/>
</dbReference>
<feature type="compositionally biased region" description="Polar residues" evidence="1">
    <location>
        <begin position="1269"/>
        <end position="1280"/>
    </location>
</feature>
<feature type="region of interest" description="Disordered" evidence="1">
    <location>
        <begin position="1073"/>
        <end position="1093"/>
    </location>
</feature>
<dbReference type="GO" id="GO:0065002">
    <property type="term" value="P:intracellular protein transmembrane transport"/>
    <property type="evidence" value="ECO:0007669"/>
    <property type="project" value="TreeGrafter"/>
</dbReference>
<name>A0A7M7MR26_APIME</name>
<accession>A0A7M7MQY6</accession>
<feature type="region of interest" description="Disordered" evidence="1">
    <location>
        <begin position="515"/>
        <end position="537"/>
    </location>
</feature>
<dbReference type="Proteomes" id="UP000005203">
    <property type="component" value="Linkage group LG11"/>
</dbReference>
<feature type="region of interest" description="Disordered" evidence="1">
    <location>
        <begin position="1110"/>
        <end position="1137"/>
    </location>
</feature>
<dbReference type="Pfam" id="PF00168">
    <property type="entry name" value="C2"/>
    <property type="match status" value="1"/>
</dbReference>
<feature type="region of interest" description="Disordered" evidence="1">
    <location>
        <begin position="1269"/>
        <end position="1304"/>
    </location>
</feature>
<accession>A0A7M7MR26</accession>
<dbReference type="GO" id="GO:0072659">
    <property type="term" value="P:protein localization to plasma membrane"/>
    <property type="evidence" value="ECO:0007669"/>
    <property type="project" value="TreeGrafter"/>
</dbReference>
<gene>
    <name evidence="5 6" type="primary">LOC726875</name>
</gene>
<dbReference type="InterPro" id="IPR000008">
    <property type="entry name" value="C2_dom"/>
</dbReference>
<dbReference type="Pfam" id="PF23128">
    <property type="entry name" value="YbjQ_4"/>
    <property type="match status" value="1"/>
</dbReference>
<dbReference type="InterPro" id="IPR057815">
    <property type="entry name" value="C2CD5_C"/>
</dbReference>